<comment type="caution">
    <text evidence="5">The sequence shown here is derived from an EMBL/GenBank/DDBJ whole genome shotgun (WGS) entry which is preliminary data.</text>
</comment>
<dbReference type="Pfam" id="PF00005">
    <property type="entry name" value="ABC_tran"/>
    <property type="match status" value="1"/>
</dbReference>
<evidence type="ECO:0000256" key="3">
    <source>
        <dbReference type="ARBA" id="ARBA00022840"/>
    </source>
</evidence>
<dbReference type="InterPro" id="IPR050763">
    <property type="entry name" value="ABC_transporter_ATP-binding"/>
</dbReference>
<dbReference type="GO" id="GO:0005524">
    <property type="term" value="F:ATP binding"/>
    <property type="evidence" value="ECO:0007669"/>
    <property type="project" value="UniProtKB-KW"/>
</dbReference>
<dbReference type="InterPro" id="IPR027417">
    <property type="entry name" value="P-loop_NTPase"/>
</dbReference>
<protein>
    <submittedName>
        <fullName evidence="5">Multidrug ABC transporter ATP-binding protein</fullName>
    </submittedName>
</protein>
<dbReference type="PANTHER" id="PTHR42711">
    <property type="entry name" value="ABC TRANSPORTER ATP-BINDING PROTEIN"/>
    <property type="match status" value="1"/>
</dbReference>
<dbReference type="Proteomes" id="UP000187412">
    <property type="component" value="Unassembled WGS sequence"/>
</dbReference>
<organism evidence="5 6">
    <name type="scientific">Paenibacillus borealis</name>
    <dbReference type="NCBI Taxonomy" id="160799"/>
    <lineage>
        <taxon>Bacteria</taxon>
        <taxon>Bacillati</taxon>
        <taxon>Bacillota</taxon>
        <taxon>Bacilli</taxon>
        <taxon>Bacillales</taxon>
        <taxon>Paenibacillaceae</taxon>
        <taxon>Paenibacillus</taxon>
    </lineage>
</organism>
<keyword evidence="2" id="KW-0547">Nucleotide-binding</keyword>
<dbReference type="InterPro" id="IPR017871">
    <property type="entry name" value="ABC_transporter-like_CS"/>
</dbReference>
<feature type="domain" description="ABC transporter" evidence="4">
    <location>
        <begin position="15"/>
        <end position="247"/>
    </location>
</feature>
<dbReference type="PROSITE" id="PS50893">
    <property type="entry name" value="ABC_TRANSPORTER_2"/>
    <property type="match status" value="1"/>
</dbReference>
<evidence type="ECO:0000259" key="4">
    <source>
        <dbReference type="PROSITE" id="PS50893"/>
    </source>
</evidence>
<dbReference type="Gene3D" id="3.40.50.300">
    <property type="entry name" value="P-loop containing nucleotide triphosphate hydrolases"/>
    <property type="match status" value="1"/>
</dbReference>
<dbReference type="EMBL" id="MPTB01000116">
    <property type="protein sequence ID" value="OMD34621.1"/>
    <property type="molecule type" value="Genomic_DNA"/>
</dbReference>
<reference evidence="5 6" key="1">
    <citation type="submission" date="2016-10" db="EMBL/GenBank/DDBJ databases">
        <title>Paenibacillus species isolates.</title>
        <authorList>
            <person name="Beno S.M."/>
        </authorList>
    </citation>
    <scope>NUCLEOTIDE SEQUENCE [LARGE SCALE GENOMIC DNA]</scope>
    <source>
        <strain evidence="5 6">FSL H7-0744</strain>
    </source>
</reference>
<dbReference type="PANTHER" id="PTHR42711:SF18">
    <property type="entry name" value="ABC TRANSPORTER, ATP-BINDING PROTEIN"/>
    <property type="match status" value="1"/>
</dbReference>
<evidence type="ECO:0000256" key="1">
    <source>
        <dbReference type="ARBA" id="ARBA00022448"/>
    </source>
</evidence>
<proteinExistence type="predicted"/>
<keyword evidence="1" id="KW-0813">Transport</keyword>
<keyword evidence="3 5" id="KW-0067">ATP-binding</keyword>
<dbReference type="InterPro" id="IPR003593">
    <property type="entry name" value="AAA+_ATPase"/>
</dbReference>
<evidence type="ECO:0000256" key="2">
    <source>
        <dbReference type="ARBA" id="ARBA00022741"/>
    </source>
</evidence>
<dbReference type="SUPFAM" id="SSF52540">
    <property type="entry name" value="P-loop containing nucleoside triphosphate hydrolases"/>
    <property type="match status" value="1"/>
</dbReference>
<name>A0ABX3GQ73_PAEBO</name>
<evidence type="ECO:0000313" key="5">
    <source>
        <dbReference type="EMBL" id="OMD34621.1"/>
    </source>
</evidence>
<gene>
    <name evidence="5" type="ORF">BSK56_33505</name>
</gene>
<dbReference type="RefSeq" id="WP_076114655.1">
    <property type="nucleotide sequence ID" value="NZ_MPTB01000116.1"/>
</dbReference>
<sequence>MENVIEVNNLERDYIYKNGVFKKIQRVTRAIDDITFNVKRGEIFGLLGPNGAGKTTTIKILTTLLNPTKGNVKVLGYEPHKEEKKIRPFINFIYGGERNLYWRLSAKDNLMYFSDLYKVNKNVKESRIKELLHLVGLENRADERVENFSKGMKQRLQIAKGLVNDPEILFLDEPTIGLDPVGAKELREIITVLKNQGKTILLTTHYMFEAEQLCDKVAFMKKGKIVALDTTENIKKQIDEVTTIEFKVCKDINLNLKKLMKDELVVDYSIEKSEAYSILAVRSMNPFETIKRFLEQMPEKSIKGLEIKEHSLEDVYIKYCGE</sequence>
<accession>A0ABX3GQ73</accession>
<dbReference type="PROSITE" id="PS00211">
    <property type="entry name" value="ABC_TRANSPORTER_1"/>
    <property type="match status" value="1"/>
</dbReference>
<evidence type="ECO:0000313" key="6">
    <source>
        <dbReference type="Proteomes" id="UP000187412"/>
    </source>
</evidence>
<dbReference type="SMART" id="SM00382">
    <property type="entry name" value="AAA"/>
    <property type="match status" value="1"/>
</dbReference>
<keyword evidence="6" id="KW-1185">Reference proteome</keyword>
<dbReference type="InterPro" id="IPR003439">
    <property type="entry name" value="ABC_transporter-like_ATP-bd"/>
</dbReference>